<dbReference type="EMBL" id="CADCWM010000747">
    <property type="protein sequence ID" value="CAA9578920.1"/>
    <property type="molecule type" value="Genomic_DNA"/>
</dbReference>
<dbReference type="AlphaFoldDB" id="A0A6J4VJ90"/>
<gene>
    <name evidence="1" type="ORF">AVDCRST_MAG88-3100</name>
</gene>
<reference evidence="1" key="1">
    <citation type="submission" date="2020-02" db="EMBL/GenBank/DDBJ databases">
        <authorList>
            <person name="Meier V. D."/>
        </authorList>
    </citation>
    <scope>NUCLEOTIDE SEQUENCE</scope>
    <source>
        <strain evidence="1">AVDCRST_MAG88</strain>
    </source>
</reference>
<proteinExistence type="predicted"/>
<protein>
    <submittedName>
        <fullName evidence="1">Uncharacterized protein</fullName>
    </submittedName>
</protein>
<accession>A0A6J4VJ90</accession>
<organism evidence="1">
    <name type="scientific">uncultured Thermomicrobiales bacterium</name>
    <dbReference type="NCBI Taxonomy" id="1645740"/>
    <lineage>
        <taxon>Bacteria</taxon>
        <taxon>Pseudomonadati</taxon>
        <taxon>Thermomicrobiota</taxon>
        <taxon>Thermomicrobia</taxon>
        <taxon>Thermomicrobiales</taxon>
        <taxon>environmental samples</taxon>
    </lineage>
</organism>
<evidence type="ECO:0000313" key="1">
    <source>
        <dbReference type="EMBL" id="CAA9578920.1"/>
    </source>
</evidence>
<name>A0A6J4VJ90_9BACT</name>
<sequence length="62" mass="6639">MQQLVRYRQEAILREAALARLVVQPPFRTRVAAALTALAQRLDPATPAATTAPTVTAPAGTR</sequence>